<dbReference type="RefSeq" id="WP_146146663.1">
    <property type="nucleotide sequence ID" value="NZ_PYGD01000001.1"/>
</dbReference>
<protein>
    <recommendedName>
        <fullName evidence="3">Lipoprotein</fullName>
    </recommendedName>
</protein>
<proteinExistence type="predicted"/>
<organism evidence="1 2">
    <name type="scientific">Taibaiella chishuiensis</name>
    <dbReference type="NCBI Taxonomy" id="1434707"/>
    <lineage>
        <taxon>Bacteria</taxon>
        <taxon>Pseudomonadati</taxon>
        <taxon>Bacteroidota</taxon>
        <taxon>Chitinophagia</taxon>
        <taxon>Chitinophagales</taxon>
        <taxon>Chitinophagaceae</taxon>
        <taxon>Taibaiella</taxon>
    </lineage>
</organism>
<dbReference type="EMBL" id="PYGD01000001">
    <property type="protein sequence ID" value="PSK94997.1"/>
    <property type="molecule type" value="Genomic_DNA"/>
</dbReference>
<sequence>MKFKITAAAILLGLYSCNNPEGKVQEQPVTKAAVSQWQPPAAGSVVGKMEQRITEDNLNESYFRVSIISTDSSKAGFYNLKLEYGYNINEVPVGLPAWTGDTVLKPVLQQGTGKYHCLVGFDTGDNQFRELYEVTVVNGNVKLKQTHGYYPDKSATP</sequence>
<gene>
    <name evidence="1" type="ORF">B0I18_1011161</name>
</gene>
<dbReference type="OrthoDB" id="667952at2"/>
<keyword evidence="2" id="KW-1185">Reference proteome</keyword>
<comment type="caution">
    <text evidence="1">The sequence shown here is derived from an EMBL/GenBank/DDBJ whole genome shotgun (WGS) entry which is preliminary data.</text>
</comment>
<accession>A0A2P8DCU8</accession>
<evidence type="ECO:0000313" key="2">
    <source>
        <dbReference type="Proteomes" id="UP000240572"/>
    </source>
</evidence>
<dbReference type="Proteomes" id="UP000240572">
    <property type="component" value="Unassembled WGS sequence"/>
</dbReference>
<evidence type="ECO:0000313" key="1">
    <source>
        <dbReference type="EMBL" id="PSK94997.1"/>
    </source>
</evidence>
<dbReference type="AlphaFoldDB" id="A0A2P8DCU8"/>
<evidence type="ECO:0008006" key="3">
    <source>
        <dbReference type="Google" id="ProtNLM"/>
    </source>
</evidence>
<name>A0A2P8DCU8_9BACT</name>
<dbReference type="PROSITE" id="PS51257">
    <property type="entry name" value="PROKAR_LIPOPROTEIN"/>
    <property type="match status" value="1"/>
</dbReference>
<reference evidence="1 2" key="1">
    <citation type="submission" date="2018-03" db="EMBL/GenBank/DDBJ databases">
        <title>Genomic Encyclopedia of Type Strains, Phase III (KMG-III): the genomes of soil and plant-associated and newly described type strains.</title>
        <authorList>
            <person name="Whitman W."/>
        </authorList>
    </citation>
    <scope>NUCLEOTIDE SEQUENCE [LARGE SCALE GENOMIC DNA]</scope>
    <source>
        <strain evidence="1 2">CGMCC 1.12700</strain>
    </source>
</reference>